<evidence type="ECO:0000313" key="7">
    <source>
        <dbReference type="EMBL" id="KAG9469031.1"/>
    </source>
</evidence>
<dbReference type="PANTHER" id="PTHR34104:SF3">
    <property type="entry name" value="TRANSMEMBRANE PROTEIN 254"/>
    <property type="match status" value="1"/>
</dbReference>
<dbReference type="PANTHER" id="PTHR34104">
    <property type="entry name" value="TRANSMEMBRANE PROTEIN 254"/>
    <property type="match status" value="1"/>
</dbReference>
<evidence type="ECO:0000256" key="5">
    <source>
        <dbReference type="ARBA" id="ARBA00034834"/>
    </source>
</evidence>
<protein>
    <recommendedName>
        <fullName evidence="5">Transmembrane protein 254</fullName>
    </recommendedName>
</protein>
<comment type="caution">
    <text evidence="7">The sequence shown here is derived from an EMBL/GenBank/DDBJ whole genome shotgun (WGS) entry which is preliminary data.</text>
</comment>
<evidence type="ECO:0000256" key="2">
    <source>
        <dbReference type="ARBA" id="ARBA00022692"/>
    </source>
</evidence>
<keyword evidence="4 6" id="KW-0472">Membrane</keyword>
<gene>
    <name evidence="7" type="ORF">GDO78_021347</name>
</gene>
<comment type="subcellular location">
    <subcellularLocation>
        <location evidence="1">Membrane</location>
        <topology evidence="1">Multi-pass membrane protein</topology>
    </subcellularLocation>
</comment>
<dbReference type="AlphaFoldDB" id="A0A8J6EHD0"/>
<feature type="transmembrane region" description="Helical" evidence="6">
    <location>
        <begin position="12"/>
        <end position="34"/>
    </location>
</feature>
<evidence type="ECO:0000256" key="3">
    <source>
        <dbReference type="ARBA" id="ARBA00022989"/>
    </source>
</evidence>
<keyword evidence="3 6" id="KW-1133">Transmembrane helix</keyword>
<evidence type="ECO:0000313" key="8">
    <source>
        <dbReference type="Proteomes" id="UP000770717"/>
    </source>
</evidence>
<keyword evidence="8" id="KW-1185">Reference proteome</keyword>
<dbReference type="Pfam" id="PF14934">
    <property type="entry name" value="TMEM254"/>
    <property type="match status" value="1"/>
</dbReference>
<accession>A0A8J6EHD0</accession>
<reference evidence="7" key="1">
    <citation type="thesis" date="2020" institute="ProQuest LLC" country="789 East Eisenhower Parkway, Ann Arbor, MI, USA">
        <title>Comparative Genomics and Chromosome Evolution.</title>
        <authorList>
            <person name="Mudd A.B."/>
        </authorList>
    </citation>
    <scope>NUCLEOTIDE SEQUENCE</scope>
    <source>
        <strain evidence="7">HN-11 Male</strain>
        <tissue evidence="7">Kidney and liver</tissue>
    </source>
</reference>
<sequence>MAGSASYFQRAGVLWMAVITLSMGFFTWILFWPAHVPYEQLGPLGSLAHYLVKNHYTTLYHGFWIAWALHLAEALYSLRLCSTKGITDLGARLQWFIQTFLFGIASLSLLLSYKPGKKRR</sequence>
<organism evidence="7 8">
    <name type="scientific">Eleutherodactylus coqui</name>
    <name type="common">Puerto Rican coqui</name>
    <dbReference type="NCBI Taxonomy" id="57060"/>
    <lineage>
        <taxon>Eukaryota</taxon>
        <taxon>Metazoa</taxon>
        <taxon>Chordata</taxon>
        <taxon>Craniata</taxon>
        <taxon>Vertebrata</taxon>
        <taxon>Euteleostomi</taxon>
        <taxon>Amphibia</taxon>
        <taxon>Batrachia</taxon>
        <taxon>Anura</taxon>
        <taxon>Neobatrachia</taxon>
        <taxon>Hyloidea</taxon>
        <taxon>Eleutherodactylidae</taxon>
        <taxon>Eleutherodactylinae</taxon>
        <taxon>Eleutherodactylus</taxon>
        <taxon>Eleutherodactylus</taxon>
    </lineage>
</organism>
<evidence type="ECO:0000256" key="1">
    <source>
        <dbReference type="ARBA" id="ARBA00004141"/>
    </source>
</evidence>
<feature type="transmembrane region" description="Helical" evidence="6">
    <location>
        <begin position="95"/>
        <end position="113"/>
    </location>
</feature>
<proteinExistence type="predicted"/>
<dbReference type="GO" id="GO:0016020">
    <property type="term" value="C:membrane"/>
    <property type="evidence" value="ECO:0007669"/>
    <property type="project" value="UniProtKB-SubCell"/>
</dbReference>
<dbReference type="InterPro" id="IPR028110">
    <property type="entry name" value="TMEM254"/>
</dbReference>
<keyword evidence="2 6" id="KW-0812">Transmembrane</keyword>
<evidence type="ECO:0000256" key="6">
    <source>
        <dbReference type="SAM" id="Phobius"/>
    </source>
</evidence>
<dbReference type="EMBL" id="WNTK01000638">
    <property type="protein sequence ID" value="KAG9469031.1"/>
    <property type="molecule type" value="Genomic_DNA"/>
</dbReference>
<dbReference type="OrthoDB" id="9984821at2759"/>
<dbReference type="Proteomes" id="UP000770717">
    <property type="component" value="Unassembled WGS sequence"/>
</dbReference>
<evidence type="ECO:0000256" key="4">
    <source>
        <dbReference type="ARBA" id="ARBA00023136"/>
    </source>
</evidence>
<name>A0A8J6EHD0_ELECQ</name>